<dbReference type="InterPro" id="IPR012340">
    <property type="entry name" value="NA-bd_OB-fold"/>
</dbReference>
<dbReference type="PANTHER" id="PTHR46565">
    <property type="entry name" value="COLD SHOCK DOMAIN PROTEIN 2"/>
    <property type="match status" value="1"/>
</dbReference>
<evidence type="ECO:0000259" key="4">
    <source>
        <dbReference type="PROSITE" id="PS51857"/>
    </source>
</evidence>
<feature type="compositionally biased region" description="Gly residues" evidence="2">
    <location>
        <begin position="125"/>
        <end position="134"/>
    </location>
</feature>
<evidence type="ECO:0000313" key="6">
    <source>
        <dbReference type="Proteomes" id="UP000815325"/>
    </source>
</evidence>
<dbReference type="InterPro" id="IPR035979">
    <property type="entry name" value="RBD_domain_sf"/>
</dbReference>
<dbReference type="InterPro" id="IPR000504">
    <property type="entry name" value="RRM_dom"/>
</dbReference>
<dbReference type="SUPFAM" id="SSF54928">
    <property type="entry name" value="RNA-binding domain, RBD"/>
    <property type="match status" value="1"/>
</dbReference>
<dbReference type="PROSITE" id="PS50102">
    <property type="entry name" value="RRM"/>
    <property type="match status" value="1"/>
</dbReference>
<protein>
    <submittedName>
        <fullName evidence="5">Uncharacterized protein</fullName>
    </submittedName>
</protein>
<feature type="compositionally biased region" description="Polar residues" evidence="2">
    <location>
        <begin position="7"/>
        <end position="22"/>
    </location>
</feature>
<keyword evidence="6" id="KW-1185">Reference proteome</keyword>
<feature type="domain" description="RRM" evidence="3">
    <location>
        <begin position="236"/>
        <end position="312"/>
    </location>
</feature>
<dbReference type="Gene3D" id="2.40.50.140">
    <property type="entry name" value="Nucleic acid-binding proteins"/>
    <property type="match status" value="1"/>
</dbReference>
<evidence type="ECO:0000259" key="3">
    <source>
        <dbReference type="PROSITE" id="PS50102"/>
    </source>
</evidence>
<dbReference type="PRINTS" id="PR00050">
    <property type="entry name" value="COLDSHOCK"/>
</dbReference>
<feature type="domain" description="CSD" evidence="4">
    <location>
        <begin position="33"/>
        <end position="105"/>
    </location>
</feature>
<feature type="region of interest" description="Disordered" evidence="2">
    <location>
        <begin position="1"/>
        <end position="22"/>
    </location>
</feature>
<reference evidence="5" key="1">
    <citation type="submission" date="2017-08" db="EMBL/GenBank/DDBJ databases">
        <authorList>
            <person name="Polle J.E."/>
            <person name="Barry K."/>
            <person name="Cushman J."/>
            <person name="Schmutz J."/>
            <person name="Tran D."/>
            <person name="Hathwaick L.T."/>
            <person name="Yim W.C."/>
            <person name="Jenkins J."/>
            <person name="Mckie-Krisberg Z.M."/>
            <person name="Prochnik S."/>
            <person name="Lindquist E."/>
            <person name="Dockter R.B."/>
            <person name="Adam C."/>
            <person name="Molina H."/>
            <person name="Bunkerborg J."/>
            <person name="Jin E."/>
            <person name="Buchheim M."/>
            <person name="Magnuson J."/>
        </authorList>
    </citation>
    <scope>NUCLEOTIDE SEQUENCE</scope>
    <source>
        <strain evidence="5">CCAP 19/18</strain>
    </source>
</reference>
<accession>A0ABQ7H7U2</accession>
<keyword evidence="1" id="KW-0694">RNA-binding</keyword>
<dbReference type="Pfam" id="PF00076">
    <property type="entry name" value="RRM_1"/>
    <property type="match status" value="1"/>
</dbReference>
<dbReference type="SMART" id="SM00360">
    <property type="entry name" value="RRM"/>
    <property type="match status" value="1"/>
</dbReference>
<feature type="non-terminal residue" evidence="5">
    <location>
        <position position="1"/>
    </location>
</feature>
<comment type="caution">
    <text evidence="5">The sequence shown here is derived from an EMBL/GenBank/DDBJ whole genome shotgun (WGS) entry which is preliminary data.</text>
</comment>
<dbReference type="InterPro" id="IPR011129">
    <property type="entry name" value="CSD"/>
</dbReference>
<dbReference type="InterPro" id="IPR002059">
    <property type="entry name" value="CSP_DNA-bd"/>
</dbReference>
<dbReference type="CDD" id="cd04458">
    <property type="entry name" value="CSP_CDS"/>
    <property type="match status" value="1"/>
</dbReference>
<dbReference type="Proteomes" id="UP000815325">
    <property type="component" value="Unassembled WGS sequence"/>
</dbReference>
<dbReference type="PANTHER" id="PTHR46565:SF20">
    <property type="entry name" value="COLD SHOCK DOMAIN-CONTAINING PROTEIN 4"/>
    <property type="match status" value="1"/>
</dbReference>
<evidence type="ECO:0000313" key="5">
    <source>
        <dbReference type="EMBL" id="KAF5842927.1"/>
    </source>
</evidence>
<dbReference type="Pfam" id="PF00313">
    <property type="entry name" value="CSD"/>
    <property type="match status" value="1"/>
</dbReference>
<gene>
    <name evidence="5" type="ORF">DUNSADRAFT_3954</name>
</gene>
<evidence type="ECO:0000256" key="1">
    <source>
        <dbReference type="PROSITE-ProRule" id="PRU00176"/>
    </source>
</evidence>
<dbReference type="EMBL" id="MU069452">
    <property type="protein sequence ID" value="KAF5842927.1"/>
    <property type="molecule type" value="Genomic_DNA"/>
</dbReference>
<organism evidence="5 6">
    <name type="scientific">Dunaliella salina</name>
    <name type="common">Green alga</name>
    <name type="synonym">Protococcus salinus</name>
    <dbReference type="NCBI Taxonomy" id="3046"/>
    <lineage>
        <taxon>Eukaryota</taxon>
        <taxon>Viridiplantae</taxon>
        <taxon>Chlorophyta</taxon>
        <taxon>core chlorophytes</taxon>
        <taxon>Chlorophyceae</taxon>
        <taxon>CS clade</taxon>
        <taxon>Chlamydomonadales</taxon>
        <taxon>Dunaliellaceae</taxon>
        <taxon>Dunaliella</taxon>
    </lineage>
</organism>
<name>A0ABQ7H7U2_DUNSA</name>
<sequence length="313" mass="33662">MEAQVDAATNGQQPQISQVQHQGNLVQQPAGPRHEGVCKWFNATKGFGFITPLSPQAGVGAGEDLFVHQSNIASEGFRSLREGETVEYDTETSPDGRTKAINVTGPRGSPPQGAPPRNRIPGNSYGAGRGGMGGRRGGRGGMGMMGMMGATGTRGMAPTTAFPNPYGYPTVPTAAAMPPFYYGYYYPPSDYTGAGYTGRSRGANRMGNGRAMNSMMYPTIPGLGMGSMGLEQPSGLQVVVHNLPWACTWQQLKDCFRQWKVERADIVEDQWGRSRGFGTVRFATQEDAQMACEAQSNTQIDGRTISVRIDRFA</sequence>
<evidence type="ECO:0000256" key="2">
    <source>
        <dbReference type="SAM" id="MobiDB-lite"/>
    </source>
</evidence>
<dbReference type="Gene3D" id="3.30.70.330">
    <property type="match status" value="1"/>
</dbReference>
<dbReference type="SMART" id="SM00357">
    <property type="entry name" value="CSP"/>
    <property type="match status" value="1"/>
</dbReference>
<proteinExistence type="predicted"/>
<dbReference type="InterPro" id="IPR012677">
    <property type="entry name" value="Nucleotide-bd_a/b_plait_sf"/>
</dbReference>
<dbReference type="PROSITE" id="PS51857">
    <property type="entry name" value="CSD_2"/>
    <property type="match status" value="1"/>
</dbReference>
<dbReference type="SUPFAM" id="SSF50249">
    <property type="entry name" value="Nucleic acid-binding proteins"/>
    <property type="match status" value="1"/>
</dbReference>
<feature type="region of interest" description="Disordered" evidence="2">
    <location>
        <begin position="83"/>
        <end position="134"/>
    </location>
</feature>